<evidence type="ECO:0000313" key="2">
    <source>
        <dbReference type="Proteomes" id="UP000182888"/>
    </source>
</evidence>
<accession>A0A0K2W788</accession>
<dbReference type="AlphaFoldDB" id="A0A0K2W788"/>
<dbReference type="EMBL" id="CCND01000051">
    <property type="protein sequence ID" value="CDX62972.1"/>
    <property type="molecule type" value="Genomic_DNA"/>
</dbReference>
<reference evidence="2" key="1">
    <citation type="submission" date="2014-08" db="EMBL/GenBank/DDBJ databases">
        <authorList>
            <person name="Edwards T."/>
        </authorList>
    </citation>
    <scope>NUCLEOTIDE SEQUENCE [LARGE SCALE GENOMIC DNA]</scope>
</reference>
<proteinExistence type="predicted"/>
<gene>
    <name evidence="1" type="ORF">MPL1032_80044</name>
</gene>
<sequence length="103" mass="11602">MSQDYAREKFVTATSTLVGNGDIRQRLLGAYMSFHPVKGSDFRTPELAKQYKEIMDRLTKVTPVDPDEGRVPATVKQLTDDEAGQIAELIWNLTYSLLTAPRK</sequence>
<name>A0A0K2W788_MESPL</name>
<protein>
    <submittedName>
        <fullName evidence="1">Uncharacterized protein</fullName>
    </submittedName>
</protein>
<organism evidence="1 2">
    <name type="scientific">Mesorhizobium plurifarium</name>
    <dbReference type="NCBI Taxonomy" id="69974"/>
    <lineage>
        <taxon>Bacteria</taxon>
        <taxon>Pseudomonadati</taxon>
        <taxon>Pseudomonadota</taxon>
        <taxon>Alphaproteobacteria</taxon>
        <taxon>Hyphomicrobiales</taxon>
        <taxon>Phyllobacteriaceae</taxon>
        <taxon>Mesorhizobium</taxon>
    </lineage>
</organism>
<dbReference type="Proteomes" id="UP000182888">
    <property type="component" value="Unassembled WGS sequence"/>
</dbReference>
<evidence type="ECO:0000313" key="1">
    <source>
        <dbReference type="EMBL" id="CDX62972.1"/>
    </source>
</evidence>